<dbReference type="EMBL" id="BSFD01000010">
    <property type="protein sequence ID" value="GLK49529.1"/>
    <property type="molecule type" value="Genomic_DNA"/>
</dbReference>
<feature type="region of interest" description="Disordered" evidence="1">
    <location>
        <begin position="78"/>
        <end position="97"/>
    </location>
</feature>
<dbReference type="Proteomes" id="UP001143509">
    <property type="component" value="Unassembled WGS sequence"/>
</dbReference>
<sequence length="97" mass="11127">MRRRRPSNARHDDAFAYALQRHRLELIAAGEAEPLTEREGLFLRQFKARRRPVYADYIVPGPLLRAEAGALRRAREAREARVRSTDVPDSEALSPAF</sequence>
<evidence type="ECO:0000313" key="3">
    <source>
        <dbReference type="Proteomes" id="UP001143509"/>
    </source>
</evidence>
<name>A0ABQ5TBT0_9CAUL</name>
<accession>A0ABQ5TBT0</accession>
<dbReference type="RefSeq" id="WP_271165726.1">
    <property type="nucleotide sequence ID" value="NZ_BSFD01000010.1"/>
</dbReference>
<evidence type="ECO:0000256" key="1">
    <source>
        <dbReference type="SAM" id="MobiDB-lite"/>
    </source>
</evidence>
<protein>
    <submittedName>
        <fullName evidence="2">Uncharacterized protein</fullName>
    </submittedName>
</protein>
<organism evidence="2 3">
    <name type="scientific">Brevundimonas intermedia</name>
    <dbReference type="NCBI Taxonomy" id="74315"/>
    <lineage>
        <taxon>Bacteria</taxon>
        <taxon>Pseudomonadati</taxon>
        <taxon>Pseudomonadota</taxon>
        <taxon>Alphaproteobacteria</taxon>
        <taxon>Caulobacterales</taxon>
        <taxon>Caulobacteraceae</taxon>
        <taxon>Brevundimonas</taxon>
    </lineage>
</organism>
<proteinExistence type="predicted"/>
<evidence type="ECO:0000313" key="2">
    <source>
        <dbReference type="EMBL" id="GLK49529.1"/>
    </source>
</evidence>
<comment type="caution">
    <text evidence="2">The sequence shown here is derived from an EMBL/GenBank/DDBJ whole genome shotgun (WGS) entry which is preliminary data.</text>
</comment>
<reference evidence="2" key="2">
    <citation type="submission" date="2023-01" db="EMBL/GenBank/DDBJ databases">
        <authorList>
            <person name="Sun Q."/>
            <person name="Evtushenko L."/>
        </authorList>
    </citation>
    <scope>NUCLEOTIDE SEQUENCE</scope>
    <source>
        <strain evidence="2">VKM B-1499</strain>
    </source>
</reference>
<reference evidence="2" key="1">
    <citation type="journal article" date="2014" name="Int. J. Syst. Evol. Microbiol.">
        <title>Complete genome of a new Firmicutes species belonging to the dominant human colonic microbiota ('Ruminococcus bicirculans') reveals two chromosomes and a selective capacity to utilize plant glucans.</title>
        <authorList>
            <consortium name="NISC Comparative Sequencing Program"/>
            <person name="Wegmann U."/>
            <person name="Louis P."/>
            <person name="Goesmann A."/>
            <person name="Henrissat B."/>
            <person name="Duncan S.H."/>
            <person name="Flint H.J."/>
        </authorList>
    </citation>
    <scope>NUCLEOTIDE SEQUENCE</scope>
    <source>
        <strain evidence="2">VKM B-1499</strain>
    </source>
</reference>
<keyword evidence="3" id="KW-1185">Reference proteome</keyword>
<gene>
    <name evidence="2" type="ORF">GCM10017620_25020</name>
</gene>